<dbReference type="InterPro" id="IPR003675">
    <property type="entry name" value="Rce1/LyrA-like_dom"/>
</dbReference>
<reference evidence="3" key="1">
    <citation type="submission" date="2016-04" db="EMBL/GenBank/DDBJ databases">
        <authorList>
            <person name="Evans L.H."/>
            <person name="Alamgir A."/>
            <person name="Owens N."/>
            <person name="Weber N.D."/>
            <person name="Virtaneva K."/>
            <person name="Barbian K."/>
            <person name="Babar A."/>
            <person name="Rosenke K."/>
        </authorList>
    </citation>
    <scope>NUCLEOTIDE SEQUENCE</scope>
    <source>
        <strain evidence="3">86-2</strain>
    </source>
</reference>
<keyword evidence="1" id="KW-0472">Membrane</keyword>
<feature type="domain" description="CAAX prenyl protease 2/Lysostaphin resistance protein A-like" evidence="2">
    <location>
        <begin position="154"/>
        <end position="242"/>
    </location>
</feature>
<organism evidence="3">
    <name type="scientific">uncultured Dysgonomonas sp</name>
    <dbReference type="NCBI Taxonomy" id="206096"/>
    <lineage>
        <taxon>Bacteria</taxon>
        <taxon>Pseudomonadati</taxon>
        <taxon>Bacteroidota</taxon>
        <taxon>Bacteroidia</taxon>
        <taxon>Bacteroidales</taxon>
        <taxon>Dysgonomonadaceae</taxon>
        <taxon>Dysgonomonas</taxon>
        <taxon>environmental samples</taxon>
    </lineage>
</organism>
<feature type="transmembrane region" description="Helical" evidence="1">
    <location>
        <begin position="94"/>
        <end position="114"/>
    </location>
</feature>
<protein>
    <recommendedName>
        <fullName evidence="2">CAAX prenyl protease 2/Lysostaphin resistance protein A-like domain-containing protein</fullName>
    </recommendedName>
</protein>
<dbReference type="PANTHER" id="PTHR43592:SF15">
    <property type="entry name" value="CAAX AMINO TERMINAL PROTEASE FAMILY PROTEIN"/>
    <property type="match status" value="1"/>
</dbReference>
<dbReference type="PANTHER" id="PTHR43592">
    <property type="entry name" value="CAAX AMINO TERMINAL PROTEASE"/>
    <property type="match status" value="1"/>
</dbReference>
<dbReference type="GO" id="GO:0004175">
    <property type="term" value="F:endopeptidase activity"/>
    <property type="evidence" value="ECO:0007669"/>
    <property type="project" value="UniProtKB-ARBA"/>
</dbReference>
<dbReference type="RefSeq" id="WP_296949883.1">
    <property type="nucleotide sequence ID" value="NZ_LT599021.1"/>
</dbReference>
<accession>A0A212JTD5</accession>
<feature type="transmembrane region" description="Helical" evidence="1">
    <location>
        <begin position="56"/>
        <end position="74"/>
    </location>
</feature>
<proteinExistence type="predicted"/>
<feature type="transmembrane region" description="Helical" evidence="1">
    <location>
        <begin position="150"/>
        <end position="168"/>
    </location>
</feature>
<evidence type="ECO:0000259" key="2">
    <source>
        <dbReference type="Pfam" id="PF02517"/>
    </source>
</evidence>
<name>A0A212JTD5_9BACT</name>
<keyword evidence="1" id="KW-0812">Transmembrane</keyword>
<dbReference type="GO" id="GO:0080120">
    <property type="term" value="P:CAAX-box protein maturation"/>
    <property type="evidence" value="ECO:0007669"/>
    <property type="project" value="UniProtKB-ARBA"/>
</dbReference>
<keyword evidence="1" id="KW-1133">Transmembrane helix</keyword>
<feature type="transmembrane region" description="Helical" evidence="1">
    <location>
        <begin position="238"/>
        <end position="256"/>
    </location>
</feature>
<evidence type="ECO:0000256" key="1">
    <source>
        <dbReference type="SAM" id="Phobius"/>
    </source>
</evidence>
<dbReference type="Pfam" id="PF02517">
    <property type="entry name" value="Rce1-like"/>
    <property type="match status" value="1"/>
</dbReference>
<sequence>MEQNNKGLLYGMGGWAQLFFFIFLAFSGLIFTTLIISLSGHLDELNQSVKITRMALTVQTAFFFIIPSLVFAFLSQSNTKEYLKIDESYNVTFLLLGVCLIVVIQPLINFIGYYNQQIVLPESMSAIQAWMKENELAAEKTTGLLFLDKSMAGLILNLLIIAVVAGLGEELFFRGCLQQIIQKIVKNQHFAVWIAAIVFSAMHFQFYGFIPRVLLGAVLGYMFVWSGTIWVPVVVHTVNNVIGVVLAFVYYGTPQYEDLSIYSLDKNMWITILSLIFTVILIIFMYKKRYKTPENAELR</sequence>
<feature type="transmembrane region" description="Helical" evidence="1">
    <location>
        <begin position="268"/>
        <end position="286"/>
    </location>
</feature>
<evidence type="ECO:0000313" key="3">
    <source>
        <dbReference type="EMBL" id="SBW02618.1"/>
    </source>
</evidence>
<gene>
    <name evidence="3" type="ORF">KL86DYS2_12290</name>
</gene>
<dbReference type="AlphaFoldDB" id="A0A212JTD5"/>
<feature type="transmembrane region" description="Helical" evidence="1">
    <location>
        <begin position="189"/>
        <end position="207"/>
    </location>
</feature>
<feature type="transmembrane region" description="Helical" evidence="1">
    <location>
        <begin position="12"/>
        <end position="36"/>
    </location>
</feature>
<feature type="transmembrane region" description="Helical" evidence="1">
    <location>
        <begin position="213"/>
        <end position="231"/>
    </location>
</feature>
<dbReference type="EMBL" id="FLUL01000001">
    <property type="protein sequence ID" value="SBW02618.1"/>
    <property type="molecule type" value="Genomic_DNA"/>
</dbReference>